<dbReference type="EMBL" id="JAXAVV010000011">
    <property type="protein sequence ID" value="MDX8052327.1"/>
    <property type="molecule type" value="Genomic_DNA"/>
</dbReference>
<dbReference type="GO" id="GO:0005524">
    <property type="term" value="F:ATP binding"/>
    <property type="evidence" value="ECO:0007669"/>
    <property type="project" value="UniProtKB-KW"/>
</dbReference>
<dbReference type="PANTHER" id="PTHR43335">
    <property type="entry name" value="ABC TRANSPORTER, ATP-BINDING PROTEIN"/>
    <property type="match status" value="1"/>
</dbReference>
<evidence type="ECO:0000256" key="4">
    <source>
        <dbReference type="ARBA" id="ARBA00022840"/>
    </source>
</evidence>
<keyword evidence="2" id="KW-0813">Transport</keyword>
<comment type="caution">
    <text evidence="6">The sequence shown here is derived from an EMBL/GenBank/DDBJ whole genome shotgun (WGS) entry which is preliminary data.</text>
</comment>
<organism evidence="6 7">
    <name type="scientific">Lentzea kristufekii</name>
    <dbReference type="NCBI Taxonomy" id="3095430"/>
    <lineage>
        <taxon>Bacteria</taxon>
        <taxon>Bacillati</taxon>
        <taxon>Actinomycetota</taxon>
        <taxon>Actinomycetes</taxon>
        <taxon>Pseudonocardiales</taxon>
        <taxon>Pseudonocardiaceae</taxon>
        <taxon>Lentzea</taxon>
    </lineage>
</organism>
<dbReference type="Pfam" id="PF00005">
    <property type="entry name" value="ABC_tran"/>
    <property type="match status" value="1"/>
</dbReference>
<dbReference type="InterPro" id="IPR003439">
    <property type="entry name" value="ABC_transporter-like_ATP-bd"/>
</dbReference>
<dbReference type="PROSITE" id="PS50893">
    <property type="entry name" value="ABC_TRANSPORTER_2"/>
    <property type="match status" value="1"/>
</dbReference>
<evidence type="ECO:0000256" key="3">
    <source>
        <dbReference type="ARBA" id="ARBA00022741"/>
    </source>
</evidence>
<dbReference type="InterPro" id="IPR017871">
    <property type="entry name" value="ABC_transporter-like_CS"/>
</dbReference>
<evidence type="ECO:0000313" key="7">
    <source>
        <dbReference type="Proteomes" id="UP001271792"/>
    </source>
</evidence>
<keyword evidence="3" id="KW-0547">Nucleotide-binding</keyword>
<keyword evidence="4 6" id="KW-0067">ATP-binding</keyword>
<sequence length="302" mass="32645">MTPVIDARGLTKRYGDVAAVDDVSLRVNAGEIYALLGLNGAGKTTTIRMLLGMVRPTGGSVEVLGSRVRPGAHAAWSRVGHLVETPAAYPELTVRENLIVAARLRALRGHDHVEEVVERLRLTAYADQRARTLSLGNAQRLGLAKALLHRPELLILDEPANGLDPAGVAEIRDLLHELSQEHGVSVVLSSHILTEVARLATRIGVIHRGRLVRELDAGDLSAHARRRLSVSARDRVAAERALVVAGFSPMRTESDGLTLADDRALEQPDAVATLLVEAGCPPTRLVVEQDDLETFFLRVVES</sequence>
<dbReference type="PANTHER" id="PTHR43335:SF4">
    <property type="entry name" value="ABC TRANSPORTER, ATP-BINDING PROTEIN"/>
    <property type="match status" value="1"/>
</dbReference>
<accession>A0ABU4TVJ0</accession>
<comment type="similarity">
    <text evidence="1">Belongs to the ABC transporter superfamily.</text>
</comment>
<dbReference type="RefSeq" id="WP_319986208.1">
    <property type="nucleotide sequence ID" value="NZ_JAXAVV010000011.1"/>
</dbReference>
<dbReference type="Proteomes" id="UP001271792">
    <property type="component" value="Unassembled WGS sequence"/>
</dbReference>
<feature type="domain" description="ABC transporter" evidence="5">
    <location>
        <begin position="5"/>
        <end position="233"/>
    </location>
</feature>
<dbReference type="InterPro" id="IPR003593">
    <property type="entry name" value="AAA+_ATPase"/>
</dbReference>
<name>A0ABU4TVJ0_9PSEU</name>
<evidence type="ECO:0000259" key="5">
    <source>
        <dbReference type="PROSITE" id="PS50893"/>
    </source>
</evidence>
<gene>
    <name evidence="6" type="ORF">SK571_23320</name>
</gene>
<protein>
    <submittedName>
        <fullName evidence="6">ABC transporter ATP-binding protein</fullName>
    </submittedName>
</protein>
<proteinExistence type="inferred from homology"/>
<dbReference type="Gene3D" id="3.40.50.300">
    <property type="entry name" value="P-loop containing nucleotide triphosphate hydrolases"/>
    <property type="match status" value="1"/>
</dbReference>
<dbReference type="InterPro" id="IPR027417">
    <property type="entry name" value="P-loop_NTPase"/>
</dbReference>
<evidence type="ECO:0000313" key="6">
    <source>
        <dbReference type="EMBL" id="MDX8052327.1"/>
    </source>
</evidence>
<evidence type="ECO:0000256" key="2">
    <source>
        <dbReference type="ARBA" id="ARBA00022448"/>
    </source>
</evidence>
<reference evidence="6 7" key="1">
    <citation type="submission" date="2023-11" db="EMBL/GenBank/DDBJ databases">
        <title>Lentzea sokolovensis, sp. nov., Lentzea kristufkii, sp. nov., and Lentzea miocenensis, sp. nov., rare actinobacteria from Sokolov Coal Basin, Miocene lacustrine sediment, Czech Republic.</title>
        <authorList>
            <person name="Lara A."/>
            <person name="Kotroba L."/>
            <person name="Nouioui I."/>
            <person name="Neumann-Schaal M."/>
            <person name="Mast Y."/>
            <person name="Chronakova A."/>
        </authorList>
    </citation>
    <scope>NUCLEOTIDE SEQUENCE [LARGE SCALE GENOMIC DNA]</scope>
    <source>
        <strain evidence="6 7">BCCO 10_0798</strain>
    </source>
</reference>
<dbReference type="SMART" id="SM00382">
    <property type="entry name" value="AAA"/>
    <property type="match status" value="1"/>
</dbReference>
<evidence type="ECO:0000256" key="1">
    <source>
        <dbReference type="ARBA" id="ARBA00005417"/>
    </source>
</evidence>
<keyword evidence="7" id="KW-1185">Reference proteome</keyword>
<dbReference type="SUPFAM" id="SSF52540">
    <property type="entry name" value="P-loop containing nucleoside triphosphate hydrolases"/>
    <property type="match status" value="1"/>
</dbReference>
<dbReference type="PROSITE" id="PS00211">
    <property type="entry name" value="ABC_TRANSPORTER_1"/>
    <property type="match status" value="1"/>
</dbReference>